<dbReference type="PROSITE" id="PS50188">
    <property type="entry name" value="B302_SPRY"/>
    <property type="match status" value="1"/>
</dbReference>
<evidence type="ECO:0000313" key="2">
    <source>
        <dbReference type="EMBL" id="KAH7234474.1"/>
    </source>
</evidence>
<dbReference type="SUPFAM" id="SSF49899">
    <property type="entry name" value="Concanavalin A-like lectins/glucanases"/>
    <property type="match status" value="1"/>
</dbReference>
<comment type="caution">
    <text evidence="2">The sequence shown here is derived from an EMBL/GenBank/DDBJ whole genome shotgun (WGS) entry which is preliminary data.</text>
</comment>
<dbReference type="InterPro" id="IPR003877">
    <property type="entry name" value="SPRY_dom"/>
</dbReference>
<dbReference type="InterPro" id="IPR044736">
    <property type="entry name" value="Gid1/RanBPM/SPLA_SPRY"/>
</dbReference>
<dbReference type="Proteomes" id="UP000736672">
    <property type="component" value="Unassembled WGS sequence"/>
</dbReference>
<reference evidence="2" key="1">
    <citation type="journal article" date="2021" name="Nat. Commun.">
        <title>Genetic determinants of endophytism in the Arabidopsis root mycobiome.</title>
        <authorList>
            <person name="Mesny F."/>
            <person name="Miyauchi S."/>
            <person name="Thiergart T."/>
            <person name="Pickel B."/>
            <person name="Atanasova L."/>
            <person name="Karlsson M."/>
            <person name="Huettel B."/>
            <person name="Barry K.W."/>
            <person name="Haridas S."/>
            <person name="Chen C."/>
            <person name="Bauer D."/>
            <person name="Andreopoulos W."/>
            <person name="Pangilinan J."/>
            <person name="LaButti K."/>
            <person name="Riley R."/>
            <person name="Lipzen A."/>
            <person name="Clum A."/>
            <person name="Drula E."/>
            <person name="Henrissat B."/>
            <person name="Kohler A."/>
            <person name="Grigoriev I.V."/>
            <person name="Martin F.M."/>
            <person name="Hacquard S."/>
        </authorList>
    </citation>
    <scope>NUCLEOTIDE SEQUENCE</scope>
    <source>
        <strain evidence="2">FSSC 5 MPI-SDFR-AT-0091</strain>
    </source>
</reference>
<protein>
    <recommendedName>
        <fullName evidence="1">B30.2/SPRY domain-containing protein</fullName>
    </recommendedName>
</protein>
<gene>
    <name evidence="2" type="ORF">B0J15DRAFT_471618</name>
</gene>
<evidence type="ECO:0000259" key="1">
    <source>
        <dbReference type="PROSITE" id="PS50188"/>
    </source>
</evidence>
<organism evidence="2 3">
    <name type="scientific">Fusarium solani</name>
    <name type="common">Filamentous fungus</name>
    <dbReference type="NCBI Taxonomy" id="169388"/>
    <lineage>
        <taxon>Eukaryota</taxon>
        <taxon>Fungi</taxon>
        <taxon>Dikarya</taxon>
        <taxon>Ascomycota</taxon>
        <taxon>Pezizomycotina</taxon>
        <taxon>Sordariomycetes</taxon>
        <taxon>Hypocreomycetidae</taxon>
        <taxon>Hypocreales</taxon>
        <taxon>Nectriaceae</taxon>
        <taxon>Fusarium</taxon>
        <taxon>Fusarium solani species complex</taxon>
    </lineage>
</organism>
<keyword evidence="3" id="KW-1185">Reference proteome</keyword>
<dbReference type="InterPro" id="IPR013320">
    <property type="entry name" value="ConA-like_dom_sf"/>
</dbReference>
<dbReference type="InterPro" id="IPR043136">
    <property type="entry name" value="B30.2/SPRY_sf"/>
</dbReference>
<dbReference type="Pfam" id="PF00622">
    <property type="entry name" value="SPRY"/>
    <property type="match status" value="1"/>
</dbReference>
<evidence type="ECO:0000313" key="3">
    <source>
        <dbReference type="Proteomes" id="UP000736672"/>
    </source>
</evidence>
<dbReference type="Gene3D" id="2.60.120.920">
    <property type="match status" value="1"/>
</dbReference>
<proteinExistence type="predicted"/>
<dbReference type="CDD" id="cd12885">
    <property type="entry name" value="SPRY_RanBP_like"/>
    <property type="match status" value="1"/>
</dbReference>
<feature type="domain" description="B30.2/SPRY" evidence="1">
    <location>
        <begin position="1"/>
        <end position="147"/>
    </location>
</feature>
<dbReference type="AlphaFoldDB" id="A0A9P9GAR4"/>
<dbReference type="InterPro" id="IPR001870">
    <property type="entry name" value="B30.2/SPRY"/>
</dbReference>
<dbReference type="OrthoDB" id="194358at2759"/>
<accession>A0A9P9GAR4</accession>
<dbReference type="EMBL" id="JAGTJS010000025">
    <property type="protein sequence ID" value="KAH7234474.1"/>
    <property type="molecule type" value="Genomic_DNA"/>
</dbReference>
<sequence length="157" mass="17454">MFRTQECVPPNVAHYYFEARTWGQNKTCKFYIGFCSTDMPRGRLPGHYTGSWSYEISNTILTAWALGEKDSSSQTIESDGQYFNVGCGLNMLTGEGFVTLNGKRLSSGTVFGEHKFSKGKIYPCVAFSTDRPRGLMGARVILSSSQDSTFLYTGPYS</sequence>
<name>A0A9P9GAR4_FUSSL</name>